<dbReference type="InterPro" id="IPR042100">
    <property type="entry name" value="Bug_dom1"/>
</dbReference>
<dbReference type="PANTHER" id="PTHR42928:SF5">
    <property type="entry name" value="BLR1237 PROTEIN"/>
    <property type="match status" value="1"/>
</dbReference>
<keyword evidence="4" id="KW-1185">Reference proteome</keyword>
<evidence type="ECO:0000256" key="2">
    <source>
        <dbReference type="SAM" id="SignalP"/>
    </source>
</evidence>
<sequence>MRRRLSLSLALLVGAAALAVPSVHAQADYPNKPIKLIVDGPAGGINDIWARRYTNVVGPAMKATFVIENRSGASGTISAEALTQAPPDGYTMYYGGMNPLVLFPGAGGKVRYDPLKDFLPIALGTMGFPTLVAGVHVGAKTFAEAVAKGVAAERTCGTGGNASVAHFACDTLARATKVKLLNVPYKAAALAAQDAAAGQVDFTAAFFSEIDPLVSAGKLVPLAVYGPQRLPRYPNVPTMAEVGHPELSLPSFSGFFYPVGTPAPMVAKMHAALVAAMQTPELTNILANAGGVYQVMSQPAFADFFRQEIAKWKKLSADNNIRVEQ</sequence>
<dbReference type="Gene3D" id="3.40.190.10">
    <property type="entry name" value="Periplasmic binding protein-like II"/>
    <property type="match status" value="1"/>
</dbReference>
<comment type="caution">
    <text evidence="3">The sequence shown here is derived from an EMBL/GenBank/DDBJ whole genome shotgun (WGS) entry which is preliminary data.</text>
</comment>
<evidence type="ECO:0000313" key="4">
    <source>
        <dbReference type="Proteomes" id="UP000301751"/>
    </source>
</evidence>
<reference evidence="4" key="1">
    <citation type="submission" date="2019-03" db="EMBL/GenBank/DDBJ databases">
        <title>Aquabacterium pictum sp.nov., the first bacteriochlorophyll a-containing freshwater bacterium in the genus Aquabacterium of the class Betaproteobacteria.</title>
        <authorList>
            <person name="Hirose S."/>
            <person name="Tank M."/>
            <person name="Hara E."/>
            <person name="Tamaki H."/>
            <person name="Takaichi S."/>
            <person name="Haruta S."/>
            <person name="Hanada S."/>
        </authorList>
    </citation>
    <scope>NUCLEOTIDE SEQUENCE [LARGE SCALE GENOMIC DNA]</scope>
    <source>
        <strain evidence="4">W35</strain>
    </source>
</reference>
<dbReference type="AlphaFoldDB" id="A0A480ASE4"/>
<dbReference type="InterPro" id="IPR005064">
    <property type="entry name" value="BUG"/>
</dbReference>
<dbReference type="Pfam" id="PF03401">
    <property type="entry name" value="TctC"/>
    <property type="match status" value="1"/>
</dbReference>
<evidence type="ECO:0000256" key="1">
    <source>
        <dbReference type="ARBA" id="ARBA00006987"/>
    </source>
</evidence>
<dbReference type="Proteomes" id="UP000301751">
    <property type="component" value="Unassembled WGS sequence"/>
</dbReference>
<evidence type="ECO:0000313" key="3">
    <source>
        <dbReference type="EMBL" id="GCL62992.1"/>
    </source>
</evidence>
<dbReference type="PIRSF" id="PIRSF017082">
    <property type="entry name" value="YflP"/>
    <property type="match status" value="1"/>
</dbReference>
<accession>A0A480ASE4</accession>
<evidence type="ECO:0008006" key="5">
    <source>
        <dbReference type="Google" id="ProtNLM"/>
    </source>
</evidence>
<feature type="signal peptide" evidence="2">
    <location>
        <begin position="1"/>
        <end position="25"/>
    </location>
</feature>
<proteinExistence type="inferred from homology"/>
<dbReference type="Gene3D" id="3.40.190.150">
    <property type="entry name" value="Bordetella uptake gene, domain 1"/>
    <property type="match status" value="1"/>
</dbReference>
<feature type="chain" id="PRO_5019801384" description="Tripartite tricarboxylate transporter substrate binding protein" evidence="2">
    <location>
        <begin position="26"/>
        <end position="325"/>
    </location>
</feature>
<protein>
    <recommendedName>
        <fullName evidence="5">Tripartite tricarboxylate transporter substrate binding protein</fullName>
    </recommendedName>
</protein>
<organism evidence="3 4">
    <name type="scientific">Pseudaquabacterium pictum</name>
    <dbReference type="NCBI Taxonomy" id="2315236"/>
    <lineage>
        <taxon>Bacteria</taxon>
        <taxon>Pseudomonadati</taxon>
        <taxon>Pseudomonadota</taxon>
        <taxon>Betaproteobacteria</taxon>
        <taxon>Burkholderiales</taxon>
        <taxon>Sphaerotilaceae</taxon>
        <taxon>Pseudaquabacterium</taxon>
    </lineage>
</organism>
<gene>
    <name evidence="3" type="ORF">AQPW35_20730</name>
</gene>
<dbReference type="EMBL" id="BJCL01000004">
    <property type="protein sequence ID" value="GCL62992.1"/>
    <property type="molecule type" value="Genomic_DNA"/>
</dbReference>
<comment type="similarity">
    <text evidence="1">Belongs to the UPF0065 (bug) family.</text>
</comment>
<dbReference type="CDD" id="cd07012">
    <property type="entry name" value="PBP2_Bug_TTT"/>
    <property type="match status" value="1"/>
</dbReference>
<name>A0A480ASE4_9BURK</name>
<dbReference type="RefSeq" id="WP_137732745.1">
    <property type="nucleotide sequence ID" value="NZ_BJCL01000004.1"/>
</dbReference>
<dbReference type="PANTHER" id="PTHR42928">
    <property type="entry name" value="TRICARBOXYLATE-BINDING PROTEIN"/>
    <property type="match status" value="1"/>
</dbReference>
<keyword evidence="2" id="KW-0732">Signal</keyword>
<dbReference type="OrthoDB" id="9780943at2"/>